<dbReference type="GeneID" id="61879309"/>
<comment type="catalytic activity">
    <reaction evidence="7 8">
        <text>UDP-N-acetyl-alpha-D-muramoyl-L-alanine + D-glutamate + ATP = UDP-N-acetyl-alpha-D-muramoyl-L-alanyl-D-glutamate + ADP + phosphate + H(+)</text>
        <dbReference type="Rhea" id="RHEA:16429"/>
        <dbReference type="ChEBI" id="CHEBI:15378"/>
        <dbReference type="ChEBI" id="CHEBI:29986"/>
        <dbReference type="ChEBI" id="CHEBI:30616"/>
        <dbReference type="ChEBI" id="CHEBI:43474"/>
        <dbReference type="ChEBI" id="CHEBI:83898"/>
        <dbReference type="ChEBI" id="CHEBI:83900"/>
        <dbReference type="ChEBI" id="CHEBI:456216"/>
        <dbReference type="EC" id="6.3.2.9"/>
    </reaction>
</comment>
<dbReference type="Proteomes" id="UP000216897">
    <property type="component" value="Unassembled WGS sequence"/>
</dbReference>
<evidence type="ECO:0000256" key="4">
    <source>
        <dbReference type="ARBA" id="ARBA00022598"/>
    </source>
</evidence>
<dbReference type="Pfam" id="PF02875">
    <property type="entry name" value="Mur_ligase_C"/>
    <property type="match status" value="1"/>
</dbReference>
<dbReference type="InterPro" id="IPR036565">
    <property type="entry name" value="Mur-like_cat_sf"/>
</dbReference>
<comment type="subcellular location">
    <subcellularLocation>
        <location evidence="1 7 8">Cytoplasm</location>
    </subcellularLocation>
</comment>
<dbReference type="Gene3D" id="3.40.50.720">
    <property type="entry name" value="NAD(P)-binding Rossmann-like Domain"/>
    <property type="match status" value="1"/>
</dbReference>
<dbReference type="RefSeq" id="WP_047273784.1">
    <property type="nucleotide sequence ID" value="NZ_CAUQZS010000022.1"/>
</dbReference>
<dbReference type="SUPFAM" id="SSF53623">
    <property type="entry name" value="MurD-like peptide ligases, catalytic domain"/>
    <property type="match status" value="1"/>
</dbReference>
<dbReference type="Gene3D" id="3.40.1190.10">
    <property type="entry name" value="Mur-like, catalytic domain"/>
    <property type="match status" value="1"/>
</dbReference>
<proteinExistence type="inferred from homology"/>
<feature type="binding site" evidence="7">
    <location>
        <begin position="116"/>
        <end position="122"/>
    </location>
    <ligand>
        <name>ATP</name>
        <dbReference type="ChEBI" id="CHEBI:30616"/>
    </ligand>
</feature>
<organism evidence="11 12">
    <name type="scientific">Pseudomonas lundensis</name>
    <dbReference type="NCBI Taxonomy" id="86185"/>
    <lineage>
        <taxon>Bacteria</taxon>
        <taxon>Pseudomonadati</taxon>
        <taxon>Pseudomonadota</taxon>
        <taxon>Gammaproteobacteria</taxon>
        <taxon>Pseudomonadales</taxon>
        <taxon>Pseudomonadaceae</taxon>
        <taxon>Pseudomonas</taxon>
    </lineage>
</organism>
<comment type="similarity">
    <text evidence="7">Belongs to the MurCDEF family.</text>
</comment>
<comment type="function">
    <text evidence="7 8">Cell wall formation. Catalyzes the addition of glutamate to the nucleotide precursor UDP-N-acetylmuramoyl-L-alanine (UMA).</text>
</comment>
<keyword evidence="7 8" id="KW-0133">Cell shape</keyword>
<feature type="domain" description="Mur ligase central" evidence="10">
    <location>
        <begin position="114"/>
        <end position="285"/>
    </location>
</feature>
<dbReference type="PANTHER" id="PTHR43692:SF1">
    <property type="entry name" value="UDP-N-ACETYLMURAMOYLALANINE--D-GLUTAMATE LIGASE"/>
    <property type="match status" value="1"/>
</dbReference>
<dbReference type="SUPFAM" id="SSF51984">
    <property type="entry name" value="MurCD N-terminal domain"/>
    <property type="match status" value="1"/>
</dbReference>
<dbReference type="Pfam" id="PF21799">
    <property type="entry name" value="MurD-like_N"/>
    <property type="match status" value="1"/>
</dbReference>
<keyword evidence="4 7" id="KW-0436">Ligase</keyword>
<comment type="pathway">
    <text evidence="2 7 8">Cell wall biogenesis; peptidoglycan biosynthesis.</text>
</comment>
<keyword evidence="6 7" id="KW-0067">ATP-binding</keyword>
<dbReference type="Gene3D" id="3.90.190.20">
    <property type="entry name" value="Mur ligase, C-terminal domain"/>
    <property type="match status" value="1"/>
</dbReference>
<evidence type="ECO:0000256" key="3">
    <source>
        <dbReference type="ARBA" id="ARBA00022490"/>
    </source>
</evidence>
<evidence type="ECO:0000256" key="8">
    <source>
        <dbReference type="RuleBase" id="RU003664"/>
    </source>
</evidence>
<evidence type="ECO:0000313" key="12">
    <source>
        <dbReference type="Proteomes" id="UP000216897"/>
    </source>
</evidence>
<dbReference type="GO" id="GO:0016874">
    <property type="term" value="F:ligase activity"/>
    <property type="evidence" value="ECO:0007669"/>
    <property type="project" value="UniProtKB-KW"/>
</dbReference>
<dbReference type="PANTHER" id="PTHR43692">
    <property type="entry name" value="UDP-N-ACETYLMURAMOYLALANINE--D-GLUTAMATE LIGASE"/>
    <property type="match status" value="1"/>
</dbReference>
<evidence type="ECO:0000256" key="7">
    <source>
        <dbReference type="HAMAP-Rule" id="MF_00639"/>
    </source>
</evidence>
<keyword evidence="12" id="KW-1185">Reference proteome</keyword>
<dbReference type="EC" id="6.3.2.9" evidence="7 8"/>
<evidence type="ECO:0000256" key="6">
    <source>
        <dbReference type="ARBA" id="ARBA00022840"/>
    </source>
</evidence>
<evidence type="ECO:0000259" key="9">
    <source>
        <dbReference type="Pfam" id="PF02875"/>
    </source>
</evidence>
<dbReference type="InterPro" id="IPR005762">
    <property type="entry name" value="MurD"/>
</dbReference>
<keyword evidence="7 8" id="KW-0132">Cell division</keyword>
<reference evidence="11 12" key="1">
    <citation type="submission" date="2017-08" db="EMBL/GenBank/DDBJ databases">
        <title>Genomic and metabolic characterisation of spoilage-associated Pseudomonas species.</title>
        <authorList>
            <person name="Stanborough T."/>
            <person name="Fegan N."/>
            <person name="Powell S.M."/>
            <person name="Singh T."/>
            <person name="Tamplin M.L."/>
            <person name="Chandry P.S."/>
        </authorList>
    </citation>
    <scope>NUCLEOTIDE SEQUENCE [LARGE SCALE GENOMIC DNA]</scope>
    <source>
        <strain evidence="11 12">L1814</strain>
    </source>
</reference>
<evidence type="ECO:0000313" key="11">
    <source>
        <dbReference type="EMBL" id="OZY57048.1"/>
    </source>
</evidence>
<dbReference type="InterPro" id="IPR004101">
    <property type="entry name" value="Mur_ligase_C"/>
</dbReference>
<dbReference type="Pfam" id="PF08245">
    <property type="entry name" value="Mur_ligase_M"/>
    <property type="match status" value="1"/>
</dbReference>
<feature type="domain" description="Mur ligase C-terminal" evidence="9">
    <location>
        <begin position="308"/>
        <end position="424"/>
    </location>
</feature>
<dbReference type="EMBL" id="NQKG01000001">
    <property type="protein sequence ID" value="OZY57048.1"/>
    <property type="molecule type" value="Genomic_DNA"/>
</dbReference>
<dbReference type="InterPro" id="IPR013221">
    <property type="entry name" value="Mur_ligase_cen"/>
</dbReference>
<keyword evidence="7 8" id="KW-0573">Peptidoglycan synthesis</keyword>
<evidence type="ECO:0000256" key="1">
    <source>
        <dbReference type="ARBA" id="ARBA00004496"/>
    </source>
</evidence>
<evidence type="ECO:0000256" key="5">
    <source>
        <dbReference type="ARBA" id="ARBA00022741"/>
    </source>
</evidence>
<accession>A0ABX4GSA1</accession>
<dbReference type="SUPFAM" id="SSF53244">
    <property type="entry name" value="MurD-like peptide ligases, peptide-binding domain"/>
    <property type="match status" value="1"/>
</dbReference>
<name>A0ABX4GSA1_9PSED</name>
<protein>
    <recommendedName>
        <fullName evidence="7 8">UDP-N-acetylmuramoylalanine--D-glutamate ligase</fullName>
        <ecNumber evidence="7 8">6.3.2.9</ecNumber>
    </recommendedName>
    <alternativeName>
        <fullName evidence="7">D-glutamic acid-adding enzyme</fullName>
    </alternativeName>
    <alternativeName>
        <fullName evidence="7">UDP-N-acetylmuramoyl-L-alanyl-D-glutamate synthetase</fullName>
    </alternativeName>
</protein>
<evidence type="ECO:0000256" key="2">
    <source>
        <dbReference type="ARBA" id="ARBA00004752"/>
    </source>
</evidence>
<comment type="caution">
    <text evidence="11">The sequence shown here is derived from an EMBL/GenBank/DDBJ whole genome shotgun (WGS) entry which is preliminary data.</text>
</comment>
<gene>
    <name evidence="7" type="primary">murD</name>
    <name evidence="11" type="ORF">CJF38_01175</name>
</gene>
<evidence type="ECO:0000259" key="10">
    <source>
        <dbReference type="Pfam" id="PF08245"/>
    </source>
</evidence>
<dbReference type="HAMAP" id="MF_00639">
    <property type="entry name" value="MurD"/>
    <property type="match status" value="1"/>
</dbReference>
<dbReference type="NCBIfam" id="TIGR01087">
    <property type="entry name" value="murD"/>
    <property type="match status" value="1"/>
</dbReference>
<keyword evidence="7 8" id="KW-0961">Cell wall biogenesis/degradation</keyword>
<keyword evidence="3 7" id="KW-0963">Cytoplasm</keyword>
<dbReference type="InterPro" id="IPR036615">
    <property type="entry name" value="Mur_ligase_C_dom_sf"/>
</dbReference>
<keyword evidence="5 7" id="KW-0547">Nucleotide-binding</keyword>
<sequence>MSLIASDHFRIVVGLGKSGMSLVRFLARQGVSFAVADTRENPPELATLRRDYPQVEVRCGELDVEFLCRADELYVSPGLALATPALQAAAARGVKLSGDIDLFARNAKAPIVAISGSNAKSTVTTLVGEMAVAAGKRVAVGGNLGMPALDLLSDDVELYVMELSSFQLETTHQLGAEVATVLNVSEDHMDRYSGLPAYHLAKHRIFRGARQVVVNRQDALTRPLMSDGLPCWTFGLGAPDFKAFGLREENGEKYLAFEFQNLMPVRELKVRGAHNQANALAALALGHAVGLPFDAMLSSLRTFTGLEHRCQWVRELDGVSYYNDSKATNVGAALAAIDGLGMDMDGKLVLIAGGDGKGADFSGLRDSVTRYCRAVVLIGRDADLIADALGDAVPQVRAASLDEAIAQCRALAQPGDAVLLSPACASFDMFKNYEERGQLFARAVGALA</sequence>
<keyword evidence="7 8" id="KW-0131">Cell cycle</keyword>